<keyword evidence="1" id="KW-0472">Membrane</keyword>
<gene>
    <name evidence="2" type="ORF">GCM10008101_19500</name>
</gene>
<evidence type="ECO:0000313" key="2">
    <source>
        <dbReference type="EMBL" id="GGZ65630.1"/>
    </source>
</evidence>
<reference evidence="3" key="1">
    <citation type="journal article" date="2019" name="Int. J. Syst. Evol. Microbiol.">
        <title>The Global Catalogue of Microorganisms (GCM) 10K type strain sequencing project: providing services to taxonomists for standard genome sequencing and annotation.</title>
        <authorList>
            <consortium name="The Broad Institute Genomics Platform"/>
            <consortium name="The Broad Institute Genome Sequencing Center for Infectious Disease"/>
            <person name="Wu L."/>
            <person name="Ma J."/>
        </authorList>
    </citation>
    <scope>NUCLEOTIDE SEQUENCE [LARGE SCALE GENOMIC DNA]</scope>
    <source>
        <strain evidence="3">KCTC 22558</strain>
    </source>
</reference>
<keyword evidence="1" id="KW-1133">Transmembrane helix</keyword>
<accession>A0ABQ3C2P5</accession>
<dbReference type="Proteomes" id="UP000643403">
    <property type="component" value="Unassembled WGS sequence"/>
</dbReference>
<dbReference type="EMBL" id="BMXY01000002">
    <property type="protein sequence ID" value="GGZ65630.1"/>
    <property type="molecule type" value="Genomic_DNA"/>
</dbReference>
<organism evidence="2 3">
    <name type="scientific">Cognatilysobacter xinjiangensis</name>
    <dbReference type="NCBI Taxonomy" id="546892"/>
    <lineage>
        <taxon>Bacteria</taxon>
        <taxon>Pseudomonadati</taxon>
        <taxon>Pseudomonadota</taxon>
        <taxon>Gammaproteobacteria</taxon>
        <taxon>Lysobacterales</taxon>
        <taxon>Lysobacteraceae</taxon>
        <taxon>Cognatilysobacter</taxon>
    </lineage>
</organism>
<dbReference type="RefSeq" id="WP_268244882.1">
    <property type="nucleotide sequence ID" value="NZ_BMXY01000002.1"/>
</dbReference>
<evidence type="ECO:0000256" key="1">
    <source>
        <dbReference type="SAM" id="Phobius"/>
    </source>
</evidence>
<keyword evidence="3" id="KW-1185">Reference proteome</keyword>
<comment type="caution">
    <text evidence="2">The sequence shown here is derived from an EMBL/GenBank/DDBJ whole genome shotgun (WGS) entry which is preliminary data.</text>
</comment>
<sequence length="44" mass="4755">MTGPNAPRTPDDARIARARRTALWLGLLAVAVFLGFIAMAAMNR</sequence>
<keyword evidence="1" id="KW-0812">Transmembrane</keyword>
<name>A0ABQ3C2P5_9GAMM</name>
<protein>
    <submittedName>
        <fullName evidence="2">Uncharacterized protein</fullName>
    </submittedName>
</protein>
<evidence type="ECO:0000313" key="3">
    <source>
        <dbReference type="Proteomes" id="UP000643403"/>
    </source>
</evidence>
<proteinExistence type="predicted"/>
<feature type="transmembrane region" description="Helical" evidence="1">
    <location>
        <begin position="21"/>
        <end position="42"/>
    </location>
</feature>